<sequence>MENSTEFMFFGGMRVQIVVQLGDISPMRIPELWRLFGKVSTT</sequence>
<accession>L8EA27</accession>
<protein>
    <submittedName>
        <fullName evidence="1">Alternative protein NIPSNAP3B</fullName>
    </submittedName>
</protein>
<dbReference type="OrthoDB" id="10262843at2759"/>
<proteinExistence type="predicted"/>
<evidence type="ECO:0000313" key="1">
    <source>
        <dbReference type="EMBL" id="CCQ43596.1"/>
    </source>
</evidence>
<name>L8EA27_HUMAN</name>
<dbReference type="ChiTaRS" id="NIPSNAP3B">
    <property type="organism name" value="human"/>
</dbReference>
<gene>
    <name evidence="1" type="primary">NIPSNAP3B</name>
</gene>
<organism evidence="1">
    <name type="scientific">Homo sapiens</name>
    <name type="common">Human</name>
    <dbReference type="NCBI Taxonomy" id="9606"/>
    <lineage>
        <taxon>Eukaryota</taxon>
        <taxon>Metazoa</taxon>
        <taxon>Chordata</taxon>
        <taxon>Craniata</taxon>
        <taxon>Vertebrata</taxon>
        <taxon>Euteleostomi</taxon>
        <taxon>Mammalia</taxon>
        <taxon>Eutheria</taxon>
        <taxon>Euarchontoglires</taxon>
        <taxon>Primates</taxon>
        <taxon>Haplorrhini</taxon>
        <taxon>Catarrhini</taxon>
        <taxon>Hominidae</taxon>
        <taxon>Homo</taxon>
    </lineage>
</organism>
<reference evidence="1" key="1">
    <citation type="journal article" date="2013" name="PLoS ONE">
        <title>Direct detection of alternative open reading frames translation products in human significantly expands the proteome.</title>
        <authorList>
            <person name="Vanderperre B."/>
            <person name="Lucier J.-F."/>
            <person name="Motard J."/>
            <person name="Tremblay G."/>
            <person name="Vanderperre S."/>
            <person name="Wisztorski M."/>
            <person name="Salzet M."/>
            <person name="Boisvert F.-M."/>
            <person name="Roucou X."/>
        </authorList>
    </citation>
    <scope>NUCLEOTIDE SEQUENCE</scope>
</reference>
<dbReference type="EMBL" id="HF584099">
    <property type="protein sequence ID" value="CCQ43596.1"/>
    <property type="molecule type" value="Genomic_DNA"/>
</dbReference>
<dbReference type="AlphaFoldDB" id="L8EA27"/>